<name>A0A1E5VV77_9POAL</name>
<dbReference type="Gene3D" id="1.10.8.430">
    <property type="entry name" value="Helical domain of apoptotic protease-activating factors"/>
    <property type="match status" value="1"/>
</dbReference>
<accession>A0A1E5VV77</accession>
<evidence type="ECO:0008006" key="10">
    <source>
        <dbReference type="Google" id="ProtNLM"/>
    </source>
</evidence>
<evidence type="ECO:0000256" key="4">
    <source>
        <dbReference type="ARBA" id="ARBA00022741"/>
    </source>
</evidence>
<dbReference type="GO" id="GO:0043531">
    <property type="term" value="F:ADP binding"/>
    <property type="evidence" value="ECO:0007669"/>
    <property type="project" value="InterPro"/>
</dbReference>
<evidence type="ECO:0000313" key="8">
    <source>
        <dbReference type="EMBL" id="OEL28992.1"/>
    </source>
</evidence>
<dbReference type="OrthoDB" id="689154at2759"/>
<reference evidence="8 9" key="1">
    <citation type="submission" date="2016-09" db="EMBL/GenBank/DDBJ databases">
        <title>The draft genome of Dichanthelium oligosanthes: A C3 panicoid grass species.</title>
        <authorList>
            <person name="Studer A.J."/>
            <person name="Schnable J.C."/>
            <person name="Brutnell T.P."/>
        </authorList>
    </citation>
    <scope>NUCLEOTIDE SEQUENCE [LARGE SCALE GENOMIC DNA]</scope>
    <source>
        <strain evidence="9">cv. Kellogg 1175</strain>
        <tissue evidence="8">Leaf</tissue>
    </source>
</reference>
<dbReference type="PRINTS" id="PR00364">
    <property type="entry name" value="DISEASERSIST"/>
</dbReference>
<dbReference type="InterPro" id="IPR027417">
    <property type="entry name" value="P-loop_NTPase"/>
</dbReference>
<comment type="caution">
    <text evidence="8">The sequence shown here is derived from an EMBL/GenBank/DDBJ whole genome shotgun (WGS) entry which is preliminary data.</text>
</comment>
<evidence type="ECO:0000259" key="7">
    <source>
        <dbReference type="Pfam" id="PF18052"/>
    </source>
</evidence>
<keyword evidence="3" id="KW-0677">Repeat</keyword>
<evidence type="ECO:0000256" key="2">
    <source>
        <dbReference type="ARBA" id="ARBA00022614"/>
    </source>
</evidence>
<dbReference type="Gene3D" id="1.20.5.4130">
    <property type="match status" value="1"/>
</dbReference>
<dbReference type="STRING" id="888268.A0A1E5VV77"/>
<evidence type="ECO:0000259" key="6">
    <source>
        <dbReference type="Pfam" id="PF00931"/>
    </source>
</evidence>
<proteinExistence type="inferred from homology"/>
<gene>
    <name evidence="8" type="ORF">BAE44_0009989</name>
</gene>
<sequence length="639" mass="70730">MELAVGASAATIKSLLTKLGGLLAEEYALIRGVRGDVQFINDELASMQAFLSNLARAGGADGHDDQTRDWMKQVRDVSYDIEDCVDDFTHSLRPDPRGDGCLVAIRRTLYEIRTSSTRRAIAAQIVDLKARAQQVGERRGRYGVRDPGPGKPNGLGGVTEYHAAENQQITRQLVRVQEPVGVESDDMKKLPDWIVSDNKKKLSVLSIVGFGGVGKTTVALDLIRKYGDQFQRRAMVTVSQNSDPELVLKNILGQVKPQANDGEHQGEDSIGAVSETKNCIAVVRTALSRICLQTSDQQSSAWDEMHKGLKAELDKNLKTRYLLLIDDVWSSSTWQIIRRYFPDNENGSRIIVTTRFPAVATTCSANEDIDSVHKVNVLLDDESQTLFQKSISECNVSGDNIPDRVWKMCGGLPLAIVTMAGLVASTQMRTWEEWIKYLGGYSLQTLVIDDESSDFLSMLDSMPAPPTYLSALELSGKLLKLPEWFPGLNDLTKLTLSATVLGTDNLVQLSKLRSLFSLTFSVSVAKQGSDVAAILEKNRSDTGGEIFLPAGGFSNLKLLRIFVPLLPSFNFSRMATPQLERIELRFKRMEGLHGMDKLGRLRDVLLTVDGEQSEPTKSILEDLKRVSSKYTLIVNEYHD</sequence>
<dbReference type="InterPro" id="IPR038005">
    <property type="entry name" value="RX-like_CC"/>
</dbReference>
<dbReference type="GO" id="GO:0006952">
    <property type="term" value="P:defense response"/>
    <property type="evidence" value="ECO:0007669"/>
    <property type="project" value="UniProtKB-KW"/>
</dbReference>
<comment type="similarity">
    <text evidence="1">Belongs to the disease resistance NB-LRR family.</text>
</comment>
<feature type="domain" description="NB-ARC" evidence="6">
    <location>
        <begin position="273"/>
        <end position="392"/>
    </location>
</feature>
<dbReference type="PANTHER" id="PTHR19338">
    <property type="entry name" value="TRANSLOCASE OF INNER MITOCHONDRIAL MEMBRANE 13 HOMOLOG"/>
    <property type="match status" value="1"/>
</dbReference>
<keyword evidence="5" id="KW-0611">Plant defense</keyword>
<protein>
    <recommendedName>
        <fullName evidence="10">Disease resistance protein RPM1</fullName>
    </recommendedName>
</protein>
<feature type="domain" description="Disease resistance N-terminal" evidence="7">
    <location>
        <begin position="12"/>
        <end position="93"/>
    </location>
</feature>
<dbReference type="SUPFAM" id="SSF52540">
    <property type="entry name" value="P-loop containing nucleoside triphosphate hydrolases"/>
    <property type="match status" value="1"/>
</dbReference>
<dbReference type="AlphaFoldDB" id="A0A1E5VV77"/>
<feature type="domain" description="NB-ARC" evidence="6">
    <location>
        <begin position="185"/>
        <end position="267"/>
    </location>
</feature>
<organism evidence="8 9">
    <name type="scientific">Dichanthelium oligosanthes</name>
    <dbReference type="NCBI Taxonomy" id="888268"/>
    <lineage>
        <taxon>Eukaryota</taxon>
        <taxon>Viridiplantae</taxon>
        <taxon>Streptophyta</taxon>
        <taxon>Embryophyta</taxon>
        <taxon>Tracheophyta</taxon>
        <taxon>Spermatophyta</taxon>
        <taxon>Magnoliopsida</taxon>
        <taxon>Liliopsida</taxon>
        <taxon>Poales</taxon>
        <taxon>Poaceae</taxon>
        <taxon>PACMAD clade</taxon>
        <taxon>Panicoideae</taxon>
        <taxon>Panicodae</taxon>
        <taxon>Paniceae</taxon>
        <taxon>Dichantheliinae</taxon>
        <taxon>Dichanthelium</taxon>
    </lineage>
</organism>
<keyword evidence="2" id="KW-0433">Leucine-rich repeat</keyword>
<dbReference type="Pfam" id="PF00931">
    <property type="entry name" value="NB-ARC"/>
    <property type="match status" value="2"/>
</dbReference>
<dbReference type="EMBL" id="LWDX02028700">
    <property type="protein sequence ID" value="OEL28992.1"/>
    <property type="molecule type" value="Genomic_DNA"/>
</dbReference>
<dbReference type="InterPro" id="IPR042197">
    <property type="entry name" value="Apaf_helical"/>
</dbReference>
<dbReference type="SUPFAM" id="SSF52058">
    <property type="entry name" value="L domain-like"/>
    <property type="match status" value="1"/>
</dbReference>
<evidence type="ECO:0000256" key="1">
    <source>
        <dbReference type="ARBA" id="ARBA00008894"/>
    </source>
</evidence>
<dbReference type="Gene3D" id="3.40.50.300">
    <property type="entry name" value="P-loop containing nucleotide triphosphate hydrolases"/>
    <property type="match status" value="1"/>
</dbReference>
<dbReference type="InterPro" id="IPR002182">
    <property type="entry name" value="NB-ARC"/>
</dbReference>
<dbReference type="CDD" id="cd14798">
    <property type="entry name" value="RX-CC_like"/>
    <property type="match status" value="1"/>
</dbReference>
<evidence type="ECO:0000313" key="9">
    <source>
        <dbReference type="Proteomes" id="UP000095767"/>
    </source>
</evidence>
<dbReference type="Proteomes" id="UP000095767">
    <property type="component" value="Unassembled WGS sequence"/>
</dbReference>
<dbReference type="PANTHER" id="PTHR19338:SF57">
    <property type="entry name" value="DISEASE RESISTANCE PROTEIN RPM1"/>
    <property type="match status" value="1"/>
</dbReference>
<evidence type="ECO:0000256" key="5">
    <source>
        <dbReference type="ARBA" id="ARBA00022821"/>
    </source>
</evidence>
<keyword evidence="9" id="KW-1185">Reference proteome</keyword>
<evidence type="ECO:0000256" key="3">
    <source>
        <dbReference type="ARBA" id="ARBA00022737"/>
    </source>
</evidence>
<dbReference type="InterPro" id="IPR041118">
    <property type="entry name" value="Rx_N"/>
</dbReference>
<keyword evidence="4" id="KW-0547">Nucleotide-binding</keyword>
<dbReference type="Pfam" id="PF18052">
    <property type="entry name" value="Rx_N"/>
    <property type="match status" value="1"/>
</dbReference>